<keyword evidence="4 13" id="KW-0378">Hydrolase</keyword>
<evidence type="ECO:0000256" key="14">
    <source>
        <dbReference type="PROSITE-ProRule" id="PRU00560"/>
    </source>
</evidence>
<dbReference type="CDD" id="cd17932">
    <property type="entry name" value="DEXQc_UvrD"/>
    <property type="match status" value="2"/>
</dbReference>
<dbReference type="InterPro" id="IPR000212">
    <property type="entry name" value="DNA_helicase_UvrD/REP"/>
</dbReference>
<dbReference type="SUPFAM" id="SSF52540">
    <property type="entry name" value="P-loop containing nucleoside triphosphate hydrolases"/>
    <property type="match status" value="1"/>
</dbReference>
<dbReference type="GO" id="GO:0003690">
    <property type="term" value="F:double-stranded DNA binding"/>
    <property type="evidence" value="ECO:0007669"/>
    <property type="project" value="UniProtKB-UniRule"/>
</dbReference>
<dbReference type="GO" id="GO:0008408">
    <property type="term" value="F:3'-5' exonuclease activity"/>
    <property type="evidence" value="ECO:0007669"/>
    <property type="project" value="UniProtKB-UniRule"/>
</dbReference>
<protein>
    <recommendedName>
        <fullName evidence="13">ATP-dependent helicase/nuclease subunit A</fullName>
        <ecNumber evidence="13">3.1.-.-</ecNumber>
        <ecNumber evidence="13">5.6.2.4</ecNumber>
    </recommendedName>
    <alternativeName>
        <fullName evidence="13">ATP-dependent helicase/nuclease AddA</fullName>
    </alternativeName>
    <alternativeName>
        <fullName evidence="13">DNA 3'-5' helicase AddA</fullName>
    </alternativeName>
</protein>
<name>A0A239BPN7_9FIRM</name>
<feature type="coiled-coil region" evidence="15">
    <location>
        <begin position="508"/>
        <end position="545"/>
    </location>
</feature>
<organism evidence="18 19">
    <name type="scientific">Anaerovirgula multivorans</name>
    <dbReference type="NCBI Taxonomy" id="312168"/>
    <lineage>
        <taxon>Bacteria</taxon>
        <taxon>Bacillati</taxon>
        <taxon>Bacillota</taxon>
        <taxon>Clostridia</taxon>
        <taxon>Peptostreptococcales</taxon>
        <taxon>Natronincolaceae</taxon>
        <taxon>Anaerovirgula</taxon>
    </lineage>
</organism>
<accession>A0A239BPN7</accession>
<dbReference type="Pfam" id="PF00580">
    <property type="entry name" value="UvrD-helicase"/>
    <property type="match status" value="1"/>
</dbReference>
<sequence length="1205" mass="140468">MKNWTKEQKAAIDARKSNLLVSAAAGSGKTAVLVERIIQMILQDKMDIDKLLIVTFTNAAAGEMRERIADAIVKELEKQDENEEHLRRQMALLNKASITTLHAFCIEVVKKHFHFIDIDPTFRIGDVTETSILQLEALEELLENEYEKSNSSFIELVERFGGTREDTPLQDLILKIYRFIQSQPKPYQWLRDRVEDFNLDLENFEKSLWMHTIKEGIEINLKGAIDLLKEAKEICNRPDGPFKYTEAIEDDIKQIEDLQQTLEAGMVPFYKKIGGFKHKTLGRGKQEVSEALKEEVKSLREKGKDILKAIKKDIFALSPQEYIEDLKTLYPLMLYLWQMVESFGKLYSHKKNERGIVDFNDLEHYALAILENDKAAKEYQDRFQYIFIDEYQDSNIVQETLIHSIKRNDNLFMVGDVKQSIYRFRLADPTLFIEKYESFQLESGALNRRIDLSKNFRSRKEVLGGVNYLFKHIMSKALGEINYNEEAYLYEGRSFEAIKDPSIEVKIIEKDFEIEEEIEAEIEELEDIEVEARIVASRIKELLKEEIYDPEKKEYRSIQYKDIVVLMRTTQNWAEAFLETFIRENIPAYADASTGYFEAIEINMFMNLLKIIDNKRQDLPLLSVMRSPIGKFSVDQLMEIRICHKEGSFYEAIEAYIDIQDNDLTEKLKTLIIQLSHWADEARFMKIDEFIWKLFIDTGYFYYVGAMPGGQQKQANLRILLDRASQFEKTSIKGLFNFIKFIEKLERSKGDMGAAKILGENDNVVRIMSIHKSKGLEFPVVITAGLGKNFNLRDTNADVLMHKDLGLGPKFVDLELRTYRDTIAKLAMRDKIKMESLSEEMRILYVAMTRPMDKLILVGSIKNLPKQVEKWNKGMNPYMLSSAKNYLDWIGMVLTKHRDGEPLRQAAEIELQQDKIVEDSSHWAVSILNRQHIILEEQEKTDHKKEIREKLEKFQREEFTPFKEKIDAILNWRYPYERATIIPSKLSVSQIKRSTAVNMDSISYSIPNLVKRPKFMEGTKAFTAAERGTILHFVLQHLDFKMAEGHNNIEEQIQMMVIKELLTEEEAKTVDICKIEGLLKSELGRRMLMANKIFREIAFNIKKKAVDVIIDLEDCDESLLVQGIIDCYFEEKEKLILIDYKSDYVPNGNTSIIIQKYEVQLQLYKEALEKITGKNVKESYIYLLDIDTAVRLEQTYKGKDEYFFK</sequence>
<dbReference type="InterPro" id="IPR011604">
    <property type="entry name" value="PDDEXK-like_dom_sf"/>
</dbReference>
<keyword evidence="1 13" id="KW-0540">Nuclease</keyword>
<comment type="function">
    <text evidence="13">The heterodimer acts as both an ATP-dependent DNA helicase and an ATP-dependent, dual-direction single-stranded exonuclease. Recognizes the chi site generating a DNA molecule suitable for the initiation of homologous recombination. The AddA nuclease domain is required for chi fragment generation; this subunit has the helicase and 3' -&gt; 5' nuclease activities.</text>
</comment>
<dbReference type="GO" id="GO:0005829">
    <property type="term" value="C:cytosol"/>
    <property type="evidence" value="ECO:0007669"/>
    <property type="project" value="TreeGrafter"/>
</dbReference>
<dbReference type="InterPro" id="IPR027417">
    <property type="entry name" value="P-loop_NTPase"/>
</dbReference>
<dbReference type="Proteomes" id="UP000198304">
    <property type="component" value="Unassembled WGS sequence"/>
</dbReference>
<evidence type="ECO:0000313" key="18">
    <source>
        <dbReference type="EMBL" id="SNS10057.1"/>
    </source>
</evidence>
<keyword evidence="7 13" id="KW-0067">ATP-binding</keyword>
<dbReference type="AlphaFoldDB" id="A0A239BPN7"/>
<evidence type="ECO:0000256" key="9">
    <source>
        <dbReference type="ARBA" id="ARBA00023204"/>
    </source>
</evidence>
<evidence type="ECO:0000256" key="7">
    <source>
        <dbReference type="ARBA" id="ARBA00022840"/>
    </source>
</evidence>
<dbReference type="PROSITE" id="PS51217">
    <property type="entry name" value="UVRD_HELICASE_CTER"/>
    <property type="match status" value="1"/>
</dbReference>
<gene>
    <name evidence="13" type="primary">addA</name>
    <name evidence="18" type="ORF">SAMN05446037_100470</name>
</gene>
<comment type="catalytic activity">
    <reaction evidence="11 13">
        <text>Couples ATP hydrolysis with the unwinding of duplex DNA by translocating in the 3'-5' direction.</text>
        <dbReference type="EC" id="5.6.2.4"/>
    </reaction>
</comment>
<dbReference type="Pfam" id="PF12705">
    <property type="entry name" value="PDDEXK_1"/>
    <property type="match status" value="1"/>
</dbReference>
<evidence type="ECO:0000256" key="1">
    <source>
        <dbReference type="ARBA" id="ARBA00022722"/>
    </source>
</evidence>
<dbReference type="PANTHER" id="PTHR11070:SF48">
    <property type="entry name" value="ATP-DEPENDENT HELICASE_NUCLEASE SUBUNIT A"/>
    <property type="match status" value="1"/>
</dbReference>
<dbReference type="InterPro" id="IPR038726">
    <property type="entry name" value="PDDEXK_AddAB-type"/>
</dbReference>
<evidence type="ECO:0000256" key="2">
    <source>
        <dbReference type="ARBA" id="ARBA00022741"/>
    </source>
</evidence>
<dbReference type="InterPro" id="IPR014016">
    <property type="entry name" value="UvrD-like_ATP-bd"/>
</dbReference>
<dbReference type="InterPro" id="IPR011335">
    <property type="entry name" value="Restrct_endonuc-II-like"/>
</dbReference>
<dbReference type="Gene3D" id="3.90.320.10">
    <property type="match status" value="1"/>
</dbReference>
<evidence type="ECO:0000256" key="8">
    <source>
        <dbReference type="ARBA" id="ARBA00023125"/>
    </source>
</evidence>
<feature type="domain" description="UvrD-like helicase C-terminal" evidence="17">
    <location>
        <begin position="471"/>
        <end position="775"/>
    </location>
</feature>
<evidence type="ECO:0000256" key="12">
    <source>
        <dbReference type="ARBA" id="ARBA00048988"/>
    </source>
</evidence>
<dbReference type="GO" id="GO:0033202">
    <property type="term" value="C:DNA helicase complex"/>
    <property type="evidence" value="ECO:0007669"/>
    <property type="project" value="TreeGrafter"/>
</dbReference>
<keyword evidence="5 13" id="KW-0347">Helicase</keyword>
<evidence type="ECO:0000313" key="19">
    <source>
        <dbReference type="Proteomes" id="UP000198304"/>
    </source>
</evidence>
<dbReference type="PANTHER" id="PTHR11070">
    <property type="entry name" value="UVRD / RECB / PCRA DNA HELICASE FAMILY MEMBER"/>
    <property type="match status" value="1"/>
</dbReference>
<dbReference type="Gene3D" id="3.40.50.300">
    <property type="entry name" value="P-loop containing nucleotide triphosphate hydrolases"/>
    <property type="match status" value="4"/>
</dbReference>
<keyword evidence="2 13" id="KW-0547">Nucleotide-binding</keyword>
<dbReference type="FunFam" id="3.40.50.300:FF:001236">
    <property type="entry name" value="ATP-dependent helicase/nuclease subunit A"/>
    <property type="match status" value="1"/>
</dbReference>
<comment type="cofactor">
    <cofactor evidence="13">
        <name>Mg(2+)</name>
        <dbReference type="ChEBI" id="CHEBI:18420"/>
    </cofactor>
</comment>
<reference evidence="19" key="1">
    <citation type="submission" date="2017-06" db="EMBL/GenBank/DDBJ databases">
        <authorList>
            <person name="Varghese N."/>
            <person name="Submissions S."/>
        </authorList>
    </citation>
    <scope>NUCLEOTIDE SEQUENCE [LARGE SCALE GENOMIC DNA]</scope>
    <source>
        <strain evidence="19">SCA</strain>
    </source>
</reference>
<keyword evidence="19" id="KW-1185">Reference proteome</keyword>
<dbReference type="InterPro" id="IPR014152">
    <property type="entry name" value="AddA"/>
</dbReference>
<comment type="catalytic activity">
    <reaction evidence="12 13">
        <text>ATP + H2O = ADP + phosphate + H(+)</text>
        <dbReference type="Rhea" id="RHEA:13065"/>
        <dbReference type="ChEBI" id="CHEBI:15377"/>
        <dbReference type="ChEBI" id="CHEBI:15378"/>
        <dbReference type="ChEBI" id="CHEBI:30616"/>
        <dbReference type="ChEBI" id="CHEBI:43474"/>
        <dbReference type="ChEBI" id="CHEBI:456216"/>
        <dbReference type="EC" id="5.6.2.4"/>
    </reaction>
</comment>
<comment type="similarity">
    <text evidence="13">Belongs to the helicase family. AddA subfamily.</text>
</comment>
<dbReference type="HAMAP" id="MF_01451">
    <property type="entry name" value="AddA"/>
    <property type="match status" value="1"/>
</dbReference>
<evidence type="ECO:0000259" key="16">
    <source>
        <dbReference type="PROSITE" id="PS51198"/>
    </source>
</evidence>
<dbReference type="Pfam" id="PF13361">
    <property type="entry name" value="UvrD_C"/>
    <property type="match status" value="1"/>
</dbReference>
<feature type="domain" description="UvrD-like helicase ATP-binding" evidence="16">
    <location>
        <begin position="2"/>
        <end position="459"/>
    </location>
</feature>
<dbReference type="NCBIfam" id="TIGR02785">
    <property type="entry name" value="addA_Gpos"/>
    <property type="match status" value="1"/>
</dbReference>
<feature type="coiled-coil region" evidence="15">
    <location>
        <begin position="69"/>
        <end position="96"/>
    </location>
</feature>
<dbReference type="EC" id="3.1.-.-" evidence="13"/>
<keyword evidence="8 13" id="KW-0238">DNA-binding</keyword>
<dbReference type="Gene3D" id="1.10.274.50">
    <property type="match status" value="1"/>
</dbReference>
<evidence type="ECO:0000256" key="11">
    <source>
        <dbReference type="ARBA" id="ARBA00034617"/>
    </source>
</evidence>
<evidence type="ECO:0000256" key="15">
    <source>
        <dbReference type="SAM" id="Coils"/>
    </source>
</evidence>
<dbReference type="OrthoDB" id="9810135at2"/>
<keyword evidence="15" id="KW-0175">Coiled coil</keyword>
<keyword evidence="9 13" id="KW-0234">DNA repair</keyword>
<comment type="subunit">
    <text evidence="13">Heterodimer of AddA and AddB/RexB.</text>
</comment>
<evidence type="ECO:0000256" key="6">
    <source>
        <dbReference type="ARBA" id="ARBA00022839"/>
    </source>
</evidence>
<keyword evidence="6 13" id="KW-0269">Exonuclease</keyword>
<dbReference type="GO" id="GO:0000724">
    <property type="term" value="P:double-strand break repair via homologous recombination"/>
    <property type="evidence" value="ECO:0007669"/>
    <property type="project" value="UniProtKB-UniRule"/>
</dbReference>
<dbReference type="EC" id="5.6.2.4" evidence="13"/>
<dbReference type="GO" id="GO:0043138">
    <property type="term" value="F:3'-5' DNA helicase activity"/>
    <property type="evidence" value="ECO:0007669"/>
    <property type="project" value="UniProtKB-UniRule"/>
</dbReference>
<evidence type="ECO:0000256" key="3">
    <source>
        <dbReference type="ARBA" id="ARBA00022763"/>
    </source>
</evidence>
<dbReference type="RefSeq" id="WP_089281860.1">
    <property type="nucleotide sequence ID" value="NZ_FZOJ01000004.1"/>
</dbReference>
<feature type="binding site" evidence="14">
    <location>
        <begin position="23"/>
        <end position="30"/>
    </location>
    <ligand>
        <name>ATP</name>
        <dbReference type="ChEBI" id="CHEBI:30616"/>
    </ligand>
</feature>
<dbReference type="EMBL" id="FZOJ01000004">
    <property type="protein sequence ID" value="SNS10057.1"/>
    <property type="molecule type" value="Genomic_DNA"/>
</dbReference>
<evidence type="ECO:0000256" key="5">
    <source>
        <dbReference type="ARBA" id="ARBA00022806"/>
    </source>
</evidence>
<dbReference type="GO" id="GO:0005524">
    <property type="term" value="F:ATP binding"/>
    <property type="evidence" value="ECO:0007669"/>
    <property type="project" value="UniProtKB-UniRule"/>
</dbReference>
<dbReference type="PROSITE" id="PS51198">
    <property type="entry name" value="UVRD_HELICASE_ATP_BIND"/>
    <property type="match status" value="1"/>
</dbReference>
<evidence type="ECO:0000256" key="10">
    <source>
        <dbReference type="ARBA" id="ARBA00023235"/>
    </source>
</evidence>
<evidence type="ECO:0000256" key="4">
    <source>
        <dbReference type="ARBA" id="ARBA00022801"/>
    </source>
</evidence>
<evidence type="ECO:0000259" key="17">
    <source>
        <dbReference type="PROSITE" id="PS51217"/>
    </source>
</evidence>
<keyword evidence="3 13" id="KW-0227">DNA damage</keyword>
<dbReference type="GO" id="GO:0016887">
    <property type="term" value="F:ATP hydrolysis activity"/>
    <property type="evidence" value="ECO:0007669"/>
    <property type="project" value="RHEA"/>
</dbReference>
<dbReference type="InterPro" id="IPR014017">
    <property type="entry name" value="DNA_helicase_UvrD-like_C"/>
</dbReference>
<evidence type="ECO:0000256" key="13">
    <source>
        <dbReference type="HAMAP-Rule" id="MF_01451"/>
    </source>
</evidence>
<proteinExistence type="inferred from homology"/>
<keyword evidence="10 13" id="KW-0413">Isomerase</keyword>
<dbReference type="SUPFAM" id="SSF52980">
    <property type="entry name" value="Restriction endonuclease-like"/>
    <property type="match status" value="1"/>
</dbReference>